<reference evidence="5 6" key="1">
    <citation type="journal article" date="2019" name="New Phytol.">
        <title>Comparative genomics reveals unique wood-decay strategies and fruiting body development in the Schizophyllaceae.</title>
        <authorList>
            <person name="Almasi E."/>
            <person name="Sahu N."/>
            <person name="Krizsan K."/>
            <person name="Balint B."/>
            <person name="Kovacs G.M."/>
            <person name="Kiss B."/>
            <person name="Cseklye J."/>
            <person name="Drula E."/>
            <person name="Henrissat B."/>
            <person name="Nagy I."/>
            <person name="Chovatia M."/>
            <person name="Adam C."/>
            <person name="LaButti K."/>
            <person name="Lipzen A."/>
            <person name="Riley R."/>
            <person name="Grigoriev I.V."/>
            <person name="Nagy L.G."/>
        </authorList>
    </citation>
    <scope>NUCLEOTIDE SEQUENCE [LARGE SCALE GENOMIC DNA]</scope>
    <source>
        <strain evidence="5 6">NL-1724</strain>
    </source>
</reference>
<evidence type="ECO:0000313" key="6">
    <source>
        <dbReference type="Proteomes" id="UP000320762"/>
    </source>
</evidence>
<evidence type="ECO:0000256" key="2">
    <source>
        <dbReference type="SAM" id="MobiDB-lite"/>
    </source>
</evidence>
<dbReference type="AlphaFoldDB" id="A0A550CGD6"/>
<evidence type="ECO:0000256" key="3">
    <source>
        <dbReference type="SAM" id="SignalP"/>
    </source>
</evidence>
<dbReference type="PANTHER" id="PTHR35185">
    <property type="entry name" value="SERINE/THREONINE-RICH PROTEIN ADG2-RELATED"/>
    <property type="match status" value="1"/>
</dbReference>
<feature type="region of interest" description="Disordered" evidence="2">
    <location>
        <begin position="127"/>
        <end position="172"/>
    </location>
</feature>
<evidence type="ECO:0000256" key="1">
    <source>
        <dbReference type="ARBA" id="ARBA00022729"/>
    </source>
</evidence>
<sequence length="202" mass="19991">MRAAASLLAFVACVAALTMNPLEDATSTGTVTVSWDASSDDPSSFSIYLTNEAFHNTFAIANNVDPSWGEITVQLPVIPVGDGYTVIATNIGNIDDVYATSGGFSVAEPSSTSASMMSTTSGVSSGASTGITVTSAPSQTSSFGHTNSGSSSSTRPSSSGTATSSSESSTGSAFNGNGAAGLHSSNGLVAAFVAAVAAFPFL</sequence>
<comment type="caution">
    <text evidence="5">The sequence shown here is derived from an EMBL/GenBank/DDBJ whole genome shotgun (WGS) entry which is preliminary data.</text>
</comment>
<name>A0A550CGD6_9AGAR</name>
<dbReference type="PANTHER" id="PTHR35185:SF1">
    <property type="entry name" value="UPF0619 GPI-ANCHORED MEMBRANE PROTEIN C1322.10"/>
    <property type="match status" value="1"/>
</dbReference>
<protein>
    <recommendedName>
        <fullName evidence="4">Yeast cell wall synthesis Kre9/Knh1-like N-terminal domain-containing protein</fullName>
    </recommendedName>
</protein>
<feature type="domain" description="Yeast cell wall synthesis Kre9/Knh1-like N-terminal" evidence="4">
    <location>
        <begin position="25"/>
        <end position="106"/>
    </location>
</feature>
<dbReference type="InterPro" id="IPR052479">
    <property type="entry name" value="GPI-anchor_Adhesion_Reg"/>
</dbReference>
<keyword evidence="1 3" id="KW-0732">Signal</keyword>
<organism evidence="5 6">
    <name type="scientific">Schizophyllum amplum</name>
    <dbReference type="NCBI Taxonomy" id="97359"/>
    <lineage>
        <taxon>Eukaryota</taxon>
        <taxon>Fungi</taxon>
        <taxon>Dikarya</taxon>
        <taxon>Basidiomycota</taxon>
        <taxon>Agaricomycotina</taxon>
        <taxon>Agaricomycetes</taxon>
        <taxon>Agaricomycetidae</taxon>
        <taxon>Agaricales</taxon>
        <taxon>Schizophyllaceae</taxon>
        <taxon>Schizophyllum</taxon>
    </lineage>
</organism>
<accession>A0A550CGD6</accession>
<proteinExistence type="predicted"/>
<evidence type="ECO:0000259" key="4">
    <source>
        <dbReference type="Pfam" id="PF10342"/>
    </source>
</evidence>
<evidence type="ECO:0000313" key="5">
    <source>
        <dbReference type="EMBL" id="TRM63867.1"/>
    </source>
</evidence>
<dbReference type="OrthoDB" id="5420143at2759"/>
<dbReference type="Pfam" id="PF10342">
    <property type="entry name" value="Kre9_KNH"/>
    <property type="match status" value="1"/>
</dbReference>
<dbReference type="EMBL" id="VDMD01000008">
    <property type="protein sequence ID" value="TRM63867.1"/>
    <property type="molecule type" value="Genomic_DNA"/>
</dbReference>
<dbReference type="InterPro" id="IPR018466">
    <property type="entry name" value="Kre9/Knh1-like_N"/>
</dbReference>
<dbReference type="Proteomes" id="UP000320762">
    <property type="component" value="Unassembled WGS sequence"/>
</dbReference>
<feature type="signal peptide" evidence="3">
    <location>
        <begin position="1"/>
        <end position="16"/>
    </location>
</feature>
<feature type="chain" id="PRO_5021895552" description="Yeast cell wall synthesis Kre9/Knh1-like N-terminal domain-containing protein" evidence="3">
    <location>
        <begin position="17"/>
        <end position="202"/>
    </location>
</feature>
<gene>
    <name evidence="5" type="ORF">BD626DRAFT_261931</name>
</gene>
<keyword evidence="6" id="KW-1185">Reference proteome</keyword>